<proteinExistence type="predicted"/>
<accession>A0A5B7CNV2</accession>
<dbReference type="Proteomes" id="UP000324222">
    <property type="component" value="Unassembled WGS sequence"/>
</dbReference>
<gene>
    <name evidence="1" type="ORF">E2C01_002948</name>
</gene>
<evidence type="ECO:0000313" key="1">
    <source>
        <dbReference type="EMBL" id="MPC10314.1"/>
    </source>
</evidence>
<protein>
    <submittedName>
        <fullName evidence="1">Uncharacterized protein</fullName>
    </submittedName>
</protein>
<dbReference type="AlphaFoldDB" id="A0A5B7CNV2"/>
<organism evidence="1 2">
    <name type="scientific">Portunus trituberculatus</name>
    <name type="common">Swimming crab</name>
    <name type="synonym">Neptunus trituberculatus</name>
    <dbReference type="NCBI Taxonomy" id="210409"/>
    <lineage>
        <taxon>Eukaryota</taxon>
        <taxon>Metazoa</taxon>
        <taxon>Ecdysozoa</taxon>
        <taxon>Arthropoda</taxon>
        <taxon>Crustacea</taxon>
        <taxon>Multicrustacea</taxon>
        <taxon>Malacostraca</taxon>
        <taxon>Eumalacostraca</taxon>
        <taxon>Eucarida</taxon>
        <taxon>Decapoda</taxon>
        <taxon>Pleocyemata</taxon>
        <taxon>Brachyura</taxon>
        <taxon>Eubrachyura</taxon>
        <taxon>Portunoidea</taxon>
        <taxon>Portunidae</taxon>
        <taxon>Portuninae</taxon>
        <taxon>Portunus</taxon>
    </lineage>
</organism>
<dbReference type="EMBL" id="VSRR010000111">
    <property type="protein sequence ID" value="MPC10314.1"/>
    <property type="molecule type" value="Genomic_DNA"/>
</dbReference>
<name>A0A5B7CNV2_PORTR</name>
<reference evidence="1 2" key="1">
    <citation type="submission" date="2019-05" db="EMBL/GenBank/DDBJ databases">
        <title>Another draft genome of Portunus trituberculatus and its Hox gene families provides insights of decapod evolution.</title>
        <authorList>
            <person name="Jeong J.-H."/>
            <person name="Song I."/>
            <person name="Kim S."/>
            <person name="Choi T."/>
            <person name="Kim D."/>
            <person name="Ryu S."/>
            <person name="Kim W."/>
        </authorList>
    </citation>
    <scope>NUCLEOTIDE SEQUENCE [LARGE SCALE GENOMIC DNA]</scope>
    <source>
        <tissue evidence="1">Muscle</tissue>
    </source>
</reference>
<sequence>MQVCAGLEMQAQVKVMDGLVPGEAEGRRPSGVAATNSATPLFASPLIATQASPLENNRLSFSLDCSSNNI</sequence>
<keyword evidence="2" id="KW-1185">Reference proteome</keyword>
<comment type="caution">
    <text evidence="1">The sequence shown here is derived from an EMBL/GenBank/DDBJ whole genome shotgun (WGS) entry which is preliminary data.</text>
</comment>
<evidence type="ECO:0000313" key="2">
    <source>
        <dbReference type="Proteomes" id="UP000324222"/>
    </source>
</evidence>